<feature type="region of interest" description="Disordered" evidence="6">
    <location>
        <begin position="250"/>
        <end position="275"/>
    </location>
</feature>
<dbReference type="GO" id="GO:0005886">
    <property type="term" value="C:plasma membrane"/>
    <property type="evidence" value="ECO:0007669"/>
    <property type="project" value="TreeGrafter"/>
</dbReference>
<reference evidence="11" key="4">
    <citation type="submission" date="2015-06" db="UniProtKB">
        <authorList>
            <consortium name="EnsemblFungi"/>
        </authorList>
    </citation>
    <scope>IDENTIFICATION</scope>
</reference>
<dbReference type="InParanoid" id="U5GY23"/>
<sequence length="693" mass="75951">MATRGGFTHSDKIANLIVACLSLLGSASVIIGYIVSFSSGQNRLRQRIVLGLGVVDFIVALTVVVGTSLSLSGRTLATNSAACDTFGFFYQACTIVSAVWTVMIALVTYTTLVHPLSTFTTALEKRGASWVLWGLAYAIGIAPSIVGAIVWNMVDLGGICFYDPRSLEAKIMLFIPRGIAMLMTIGIYIALFIFFQRRDLSIFENTMSSIADEEEEEPAIVDPGFGRRFSSLVSCNPRSSDMTQIRRHSLAPLPEEHLSTQRPSVGSEDTTVAPPTRDSSAIIIALPPSSASHSANDCSPDNEQVPFDRPIPSTKLQTSVCAEASMLNPNYRFGSQSEAAESPIQTPDKVPRKLSARQLNRRLSLLMSLYPLAYLVLFSVSVARVITQLVTKDFVTPEFAKVSRWLVLAQGFVDGILYLVIELLFRRSQLRLSARRWVGAYEVIEHRARARVNWAIEFMLSTMSQSAASSRYDAAHSQDDRQEQPGDSSNKYPFGLRVEPGLRHSSAPVMHSRSSGVAQSNASAKDPLNTALYIGDMHWWTSDQHIRELCLRVGIDVSLRSISFSEHKVNGKSKGLAFVDFESHEMARKVQSWLETHKRVTTKLGAGGAGVTPFRTLPKEPHARTGGGNATRRDENSPGQVGGQSRARDSGGSRSVSDSVMWRQSKETVEPSKSSRGNNIKPSAANNNWRSRA</sequence>
<evidence type="ECO:0000313" key="12">
    <source>
        <dbReference type="Proteomes" id="UP000017200"/>
    </source>
</evidence>
<feature type="transmembrane region" description="Helical" evidence="7">
    <location>
        <begin position="363"/>
        <end position="386"/>
    </location>
</feature>
<evidence type="ECO:0000256" key="7">
    <source>
        <dbReference type="SAM" id="Phobius"/>
    </source>
</evidence>
<feature type="transmembrane region" description="Helical" evidence="7">
    <location>
        <begin position="88"/>
        <end position="109"/>
    </location>
</feature>
<keyword evidence="2 7" id="KW-0812">Transmembrane</keyword>
<dbReference type="InterPro" id="IPR000504">
    <property type="entry name" value="RRM_dom"/>
</dbReference>
<dbReference type="InterPro" id="IPR012677">
    <property type="entry name" value="Nucleotide-bd_a/b_plait_sf"/>
</dbReference>
<organism evidence="10">
    <name type="scientific">Microbotryum lychnidis-dioicae (strain p1A1 Lamole / MvSl-1064)</name>
    <name type="common">Anther smut fungus</name>
    <dbReference type="NCBI Taxonomy" id="683840"/>
    <lineage>
        <taxon>Eukaryota</taxon>
        <taxon>Fungi</taxon>
        <taxon>Dikarya</taxon>
        <taxon>Basidiomycota</taxon>
        <taxon>Pucciniomycotina</taxon>
        <taxon>Microbotryomycetes</taxon>
        <taxon>Microbotryales</taxon>
        <taxon>Microbotryaceae</taxon>
        <taxon>Microbotryum</taxon>
    </lineage>
</organism>
<feature type="region of interest" description="Disordered" evidence="6">
    <location>
        <begin position="471"/>
        <end position="492"/>
    </location>
</feature>
<gene>
    <name evidence="10" type="ORF">MVLG_00096</name>
</gene>
<evidence type="ECO:0000259" key="8">
    <source>
        <dbReference type="PROSITE" id="PS50102"/>
    </source>
</evidence>
<protein>
    <recommendedName>
        <fullName evidence="13">G-protein coupled receptors family 1 profile domain-containing protein</fullName>
    </recommendedName>
</protein>
<dbReference type="Pfam" id="PF00076">
    <property type="entry name" value="RRM_1"/>
    <property type="match status" value="1"/>
</dbReference>
<evidence type="ECO:0000313" key="10">
    <source>
        <dbReference type="EMBL" id="KDE09692.1"/>
    </source>
</evidence>
<feature type="transmembrane region" description="Helical" evidence="7">
    <location>
        <begin position="406"/>
        <end position="425"/>
    </location>
</feature>
<keyword evidence="3 7" id="KW-1133">Transmembrane helix</keyword>
<dbReference type="GO" id="GO:0007189">
    <property type="term" value="P:adenylate cyclase-activating G protein-coupled receptor signaling pathway"/>
    <property type="evidence" value="ECO:0007669"/>
    <property type="project" value="TreeGrafter"/>
</dbReference>
<accession>U5GY23</accession>
<dbReference type="Gene3D" id="1.20.1070.10">
    <property type="entry name" value="Rhodopsin 7-helix transmembrane proteins"/>
    <property type="match status" value="1"/>
</dbReference>
<feature type="transmembrane region" description="Helical" evidence="7">
    <location>
        <begin position="48"/>
        <end position="68"/>
    </location>
</feature>
<feature type="compositionally biased region" description="Polar residues" evidence="6">
    <location>
        <begin position="671"/>
        <end position="693"/>
    </location>
</feature>
<evidence type="ECO:0000256" key="4">
    <source>
        <dbReference type="ARBA" id="ARBA00023136"/>
    </source>
</evidence>
<dbReference type="CDD" id="cd12372">
    <property type="entry name" value="RRM_CFIm68_CFIm59"/>
    <property type="match status" value="1"/>
</dbReference>
<proteinExistence type="predicted"/>
<evidence type="ECO:0000259" key="9">
    <source>
        <dbReference type="PROSITE" id="PS50262"/>
    </source>
</evidence>
<dbReference type="Gene3D" id="3.30.70.330">
    <property type="match status" value="1"/>
</dbReference>
<evidence type="ECO:0000256" key="6">
    <source>
        <dbReference type="SAM" id="MobiDB-lite"/>
    </source>
</evidence>
<dbReference type="InterPro" id="IPR017452">
    <property type="entry name" value="GPCR_Rhodpsn_7TM"/>
</dbReference>
<dbReference type="HOGENOM" id="CLU_397508_0_0_1"/>
<evidence type="ECO:0008006" key="13">
    <source>
        <dbReference type="Google" id="ProtNLM"/>
    </source>
</evidence>
<reference evidence="12" key="1">
    <citation type="submission" date="2010-11" db="EMBL/GenBank/DDBJ databases">
        <title>The genome sequence of Microbotryum violaceum strain p1A1 Lamole.</title>
        <authorList>
            <person name="Cuomo C."/>
            <person name="Perlin M."/>
            <person name="Young S.K."/>
            <person name="Zeng Q."/>
            <person name="Gargeya S."/>
            <person name="Alvarado L."/>
            <person name="Berlin A."/>
            <person name="Chapman S.B."/>
            <person name="Chen Z."/>
            <person name="Freedman E."/>
            <person name="Gellesch M."/>
            <person name="Goldberg J."/>
            <person name="Griggs A."/>
            <person name="Gujja S."/>
            <person name="Heilman E."/>
            <person name="Heiman D."/>
            <person name="Howarth C."/>
            <person name="Mehta T."/>
            <person name="Neiman D."/>
            <person name="Pearson M."/>
            <person name="Roberts A."/>
            <person name="Saif S."/>
            <person name="Shea T."/>
            <person name="Shenoy N."/>
            <person name="Sisk P."/>
            <person name="Stolte C."/>
            <person name="Sykes S."/>
            <person name="White J."/>
            <person name="Yandava C."/>
            <person name="Haas B."/>
            <person name="Nusbaum C."/>
            <person name="Birren B."/>
        </authorList>
    </citation>
    <scope>NUCLEOTIDE SEQUENCE [LARGE SCALE GENOMIC DNA]</scope>
    <source>
        <strain evidence="12">p1A1 Lamole</strain>
    </source>
</reference>
<dbReference type="CDD" id="cd00637">
    <property type="entry name" value="7tm_classA_rhodopsin-like"/>
    <property type="match status" value="1"/>
</dbReference>
<reference evidence="10 12" key="3">
    <citation type="journal article" date="2015" name="BMC Genomics">
        <title>Sex and parasites: genomic and transcriptomic analysis of Microbotryum lychnidis-dioicae, the biotrophic and plant-castrating anther smut fungus.</title>
        <authorList>
            <person name="Perlin M.H."/>
            <person name="Amselem J."/>
            <person name="Fontanillas E."/>
            <person name="Toh S.S."/>
            <person name="Chen Z."/>
            <person name="Goldberg J."/>
            <person name="Duplessis S."/>
            <person name="Henrissat B."/>
            <person name="Young S."/>
            <person name="Zeng Q."/>
            <person name="Aguileta G."/>
            <person name="Petit E."/>
            <person name="Badouin H."/>
            <person name="Andrews J."/>
            <person name="Razeeq D."/>
            <person name="Gabaldon T."/>
            <person name="Quesneville H."/>
            <person name="Giraud T."/>
            <person name="Hood M.E."/>
            <person name="Schultz D.J."/>
            <person name="Cuomo C.A."/>
        </authorList>
    </citation>
    <scope>NUCLEOTIDE SEQUENCE [LARGE SCALE GENOMIC DNA]</scope>
    <source>
        <strain evidence="10">P1A1 Lamole</strain>
        <strain evidence="12">p1A1 Lamole</strain>
    </source>
</reference>
<feature type="transmembrane region" description="Helical" evidence="7">
    <location>
        <begin position="13"/>
        <end position="36"/>
    </location>
</feature>
<dbReference type="InterPro" id="IPR000276">
    <property type="entry name" value="GPCR_Rhodpsn"/>
</dbReference>
<evidence type="ECO:0000256" key="3">
    <source>
        <dbReference type="ARBA" id="ARBA00022989"/>
    </source>
</evidence>
<feature type="domain" description="G-protein coupled receptors family 1 profile" evidence="9">
    <location>
        <begin position="27"/>
        <end position="418"/>
    </location>
</feature>
<dbReference type="GO" id="GO:0003723">
    <property type="term" value="F:RNA binding"/>
    <property type="evidence" value="ECO:0007669"/>
    <property type="project" value="UniProtKB-UniRule"/>
</dbReference>
<feature type="transmembrane region" description="Helical" evidence="7">
    <location>
        <begin position="130"/>
        <end position="154"/>
    </location>
</feature>
<name>U5GY23_USTV1</name>
<dbReference type="Pfam" id="PF00001">
    <property type="entry name" value="7tm_1"/>
    <property type="match status" value="1"/>
</dbReference>
<evidence type="ECO:0000256" key="2">
    <source>
        <dbReference type="ARBA" id="ARBA00022692"/>
    </source>
</evidence>
<dbReference type="STRING" id="683840.U5GY23"/>
<dbReference type="AlphaFoldDB" id="U5GY23"/>
<dbReference type="PROSITE" id="PS50102">
    <property type="entry name" value="RRM"/>
    <property type="match status" value="1"/>
</dbReference>
<feature type="domain" description="RRM" evidence="8">
    <location>
        <begin position="530"/>
        <end position="607"/>
    </location>
</feature>
<dbReference type="EnsemblFungi" id="MVLG_00096T0">
    <property type="protein sequence ID" value="MVLG_00096T0"/>
    <property type="gene ID" value="MVLG_00096"/>
</dbReference>
<evidence type="ECO:0000256" key="5">
    <source>
        <dbReference type="PROSITE-ProRule" id="PRU00176"/>
    </source>
</evidence>
<dbReference type="SMART" id="SM00360">
    <property type="entry name" value="RRM"/>
    <property type="match status" value="1"/>
</dbReference>
<evidence type="ECO:0000256" key="1">
    <source>
        <dbReference type="ARBA" id="ARBA00004141"/>
    </source>
</evidence>
<dbReference type="Proteomes" id="UP000017200">
    <property type="component" value="Unassembled WGS sequence"/>
</dbReference>
<feature type="region of interest" description="Disordered" evidence="6">
    <location>
        <begin position="604"/>
        <end position="693"/>
    </location>
</feature>
<dbReference type="SUPFAM" id="SSF81321">
    <property type="entry name" value="Family A G protein-coupled receptor-like"/>
    <property type="match status" value="1"/>
</dbReference>
<comment type="subcellular location">
    <subcellularLocation>
        <location evidence="1">Membrane</location>
        <topology evidence="1">Multi-pass membrane protein</topology>
    </subcellularLocation>
</comment>
<keyword evidence="12" id="KW-1185">Reference proteome</keyword>
<dbReference type="EMBL" id="AEIJ01000003">
    <property type="status" value="NOT_ANNOTATED_CDS"/>
    <property type="molecule type" value="Genomic_DNA"/>
</dbReference>
<feature type="compositionally biased region" description="Polar residues" evidence="6">
    <location>
        <begin position="260"/>
        <end position="270"/>
    </location>
</feature>
<dbReference type="InterPro" id="IPR035979">
    <property type="entry name" value="RBD_domain_sf"/>
</dbReference>
<evidence type="ECO:0000313" key="11">
    <source>
        <dbReference type="EnsemblFungi" id="MVLG_00096T0"/>
    </source>
</evidence>
<dbReference type="SUPFAM" id="SSF54928">
    <property type="entry name" value="RNA-binding domain, RBD"/>
    <property type="match status" value="1"/>
</dbReference>
<dbReference type="OrthoDB" id="100006at2759"/>
<feature type="compositionally biased region" description="Basic and acidic residues" evidence="6">
    <location>
        <begin position="473"/>
        <end position="484"/>
    </location>
</feature>
<dbReference type="GO" id="GO:0004930">
    <property type="term" value="F:G protein-coupled receptor activity"/>
    <property type="evidence" value="ECO:0007669"/>
    <property type="project" value="InterPro"/>
</dbReference>
<feature type="transmembrane region" description="Helical" evidence="7">
    <location>
        <begin position="174"/>
        <end position="195"/>
    </location>
</feature>
<dbReference type="PROSITE" id="PS50262">
    <property type="entry name" value="G_PROTEIN_RECEP_F1_2"/>
    <property type="match status" value="1"/>
</dbReference>
<dbReference type="PANTHER" id="PTHR23112:SF0">
    <property type="entry name" value="TRANSMEMBRANE PROTEIN 116"/>
    <property type="match status" value="1"/>
</dbReference>
<keyword evidence="5" id="KW-0694">RNA-binding</keyword>
<reference evidence="10" key="2">
    <citation type="submission" date="2010-11" db="EMBL/GenBank/DDBJ databases">
        <authorList>
            <consortium name="The Broad Institute Genome Sequencing Platform"/>
            <person name="Earl A."/>
            <person name="Ward D."/>
            <person name="Feldgarden M."/>
            <person name="Gevers D."/>
            <person name="Butler R."/>
            <person name="Young S.K."/>
            <person name="Zeng Q."/>
            <person name="Gargeya S."/>
            <person name="Fitzgerald M."/>
            <person name="Haas B."/>
            <person name="Abouelleil A."/>
            <person name="Alvarado L."/>
            <person name="Arachchi H.M."/>
            <person name="Berlin A."/>
            <person name="Brown A."/>
            <person name="Chapman S.B."/>
            <person name="Chen Z."/>
            <person name="Dunbar C."/>
            <person name="Freedman E."/>
            <person name="Gearin G."/>
            <person name="Gellesch M."/>
            <person name="Goldberg J."/>
            <person name="Griggs A."/>
            <person name="Gujja S."/>
            <person name="Heilman E."/>
            <person name="Heiman D."/>
            <person name="Howarth C."/>
            <person name="Larson L."/>
            <person name="Lui A."/>
            <person name="MacDonald P.J.P."/>
            <person name="Mehta T."/>
            <person name="Montmayeur A."/>
            <person name="Murphy C."/>
            <person name="Neiman D."/>
            <person name="Pearson M."/>
            <person name="Priest M."/>
            <person name="Roberts A."/>
            <person name="Saif S."/>
            <person name="Shea T."/>
            <person name="Shenoy N."/>
            <person name="Sisk P."/>
            <person name="Stolte C."/>
            <person name="Sykes S."/>
            <person name="White J."/>
            <person name="Yandava C."/>
            <person name="Wortman J."/>
            <person name="Nusbaum C."/>
            <person name="Birren B."/>
        </authorList>
    </citation>
    <scope>NUCLEOTIDE SEQUENCE</scope>
    <source>
        <strain evidence="10">P1A1 Lamole</strain>
    </source>
</reference>
<dbReference type="PANTHER" id="PTHR23112">
    <property type="entry name" value="G PROTEIN-COUPLED RECEPTOR 157-RELATED"/>
    <property type="match status" value="1"/>
</dbReference>
<dbReference type="EMBL" id="GL541643">
    <property type="protein sequence ID" value="KDE09692.1"/>
    <property type="molecule type" value="Genomic_DNA"/>
</dbReference>
<keyword evidence="4 7" id="KW-0472">Membrane</keyword>